<keyword evidence="3" id="KW-1185">Reference proteome</keyword>
<dbReference type="GeneID" id="19171213"/>
<dbReference type="Proteomes" id="UP000019478">
    <property type="component" value="Unassembled WGS sequence"/>
</dbReference>
<gene>
    <name evidence="2" type="ORF">A1O3_07109</name>
</gene>
<name>W9XU14_9EURO</name>
<comment type="caution">
    <text evidence="2">The sequence shown here is derived from an EMBL/GenBank/DDBJ whole genome shotgun (WGS) entry which is preliminary data.</text>
</comment>
<evidence type="ECO:0000256" key="1">
    <source>
        <dbReference type="SAM" id="MobiDB-lite"/>
    </source>
</evidence>
<dbReference type="RefSeq" id="XP_007735413.1">
    <property type="nucleotide sequence ID" value="XM_007737223.1"/>
</dbReference>
<dbReference type="HOGENOM" id="CLU_2793758_0_0_1"/>
<feature type="region of interest" description="Disordered" evidence="1">
    <location>
        <begin position="1"/>
        <end position="25"/>
    </location>
</feature>
<proteinExistence type="predicted"/>
<feature type="compositionally biased region" description="Basic residues" evidence="1">
    <location>
        <begin position="1"/>
        <end position="12"/>
    </location>
</feature>
<protein>
    <submittedName>
        <fullName evidence="2">Uncharacterized protein</fullName>
    </submittedName>
</protein>
<sequence length="68" mass="7804">MSKQHSKYSKKQKRDDDSTSEDLDDDLQPIHFFVPGENINAAVLVEYITQYVDRTAKITSSHHPTVRA</sequence>
<evidence type="ECO:0000313" key="3">
    <source>
        <dbReference type="Proteomes" id="UP000019478"/>
    </source>
</evidence>
<dbReference type="OrthoDB" id="4146887at2759"/>
<accession>W9XU14</accession>
<reference evidence="2 3" key="1">
    <citation type="submission" date="2013-03" db="EMBL/GenBank/DDBJ databases">
        <title>The Genome Sequence of Capronia epimyces CBS 606.96.</title>
        <authorList>
            <consortium name="The Broad Institute Genomics Platform"/>
            <person name="Cuomo C."/>
            <person name="de Hoog S."/>
            <person name="Gorbushina A."/>
            <person name="Walker B."/>
            <person name="Young S.K."/>
            <person name="Zeng Q."/>
            <person name="Gargeya S."/>
            <person name="Fitzgerald M."/>
            <person name="Haas B."/>
            <person name="Abouelleil A."/>
            <person name="Allen A.W."/>
            <person name="Alvarado L."/>
            <person name="Arachchi H.M."/>
            <person name="Berlin A.M."/>
            <person name="Chapman S.B."/>
            <person name="Gainer-Dewar J."/>
            <person name="Goldberg J."/>
            <person name="Griggs A."/>
            <person name="Gujja S."/>
            <person name="Hansen M."/>
            <person name="Howarth C."/>
            <person name="Imamovic A."/>
            <person name="Ireland A."/>
            <person name="Larimer J."/>
            <person name="McCowan C."/>
            <person name="Murphy C."/>
            <person name="Pearson M."/>
            <person name="Poon T.W."/>
            <person name="Priest M."/>
            <person name="Roberts A."/>
            <person name="Saif S."/>
            <person name="Shea T."/>
            <person name="Sisk P."/>
            <person name="Sykes S."/>
            <person name="Wortman J."/>
            <person name="Nusbaum C."/>
            <person name="Birren B."/>
        </authorList>
    </citation>
    <scope>NUCLEOTIDE SEQUENCE [LARGE SCALE GENOMIC DNA]</scope>
    <source>
        <strain evidence="2 3">CBS 606.96</strain>
    </source>
</reference>
<evidence type="ECO:0000313" key="2">
    <source>
        <dbReference type="EMBL" id="EXJ80825.1"/>
    </source>
</evidence>
<organism evidence="2 3">
    <name type="scientific">Capronia epimyces CBS 606.96</name>
    <dbReference type="NCBI Taxonomy" id="1182542"/>
    <lineage>
        <taxon>Eukaryota</taxon>
        <taxon>Fungi</taxon>
        <taxon>Dikarya</taxon>
        <taxon>Ascomycota</taxon>
        <taxon>Pezizomycotina</taxon>
        <taxon>Eurotiomycetes</taxon>
        <taxon>Chaetothyriomycetidae</taxon>
        <taxon>Chaetothyriales</taxon>
        <taxon>Herpotrichiellaceae</taxon>
        <taxon>Capronia</taxon>
    </lineage>
</organism>
<dbReference type="EMBL" id="AMGY01000006">
    <property type="protein sequence ID" value="EXJ80825.1"/>
    <property type="molecule type" value="Genomic_DNA"/>
</dbReference>
<dbReference type="AlphaFoldDB" id="W9XU14"/>